<keyword evidence="3" id="KW-0732">Signal</keyword>
<keyword evidence="2" id="KW-0813">Transport</keyword>
<dbReference type="Proteomes" id="UP000230078">
    <property type="component" value="Unassembled WGS sequence"/>
</dbReference>
<evidence type="ECO:0000313" key="5">
    <source>
        <dbReference type="Proteomes" id="UP000230078"/>
    </source>
</evidence>
<evidence type="ECO:0000256" key="2">
    <source>
        <dbReference type="ARBA" id="ARBA00022448"/>
    </source>
</evidence>
<evidence type="ECO:0000313" key="4">
    <source>
        <dbReference type="EMBL" id="PIZ92608.1"/>
    </source>
</evidence>
<dbReference type="PROSITE" id="PS01037">
    <property type="entry name" value="SBP_BACTERIAL_1"/>
    <property type="match status" value="1"/>
</dbReference>
<dbReference type="PROSITE" id="PS51257">
    <property type="entry name" value="PROKAR_LIPOPROTEIN"/>
    <property type="match status" value="1"/>
</dbReference>
<proteinExistence type="inferred from homology"/>
<dbReference type="PANTHER" id="PTHR43649">
    <property type="entry name" value="ARABINOSE-BINDING PROTEIN-RELATED"/>
    <property type="match status" value="1"/>
</dbReference>
<gene>
    <name evidence="4" type="ORF">COX83_03915</name>
</gene>
<dbReference type="Pfam" id="PF01547">
    <property type="entry name" value="SBP_bac_1"/>
    <property type="match status" value="1"/>
</dbReference>
<comment type="similarity">
    <text evidence="1">Belongs to the bacterial solute-binding protein 1 family.</text>
</comment>
<protein>
    <recommendedName>
        <fullName evidence="6">ABC transporter substrate-binding protein</fullName>
    </recommendedName>
</protein>
<comment type="caution">
    <text evidence="4">The sequence shown here is derived from an EMBL/GenBank/DDBJ whole genome shotgun (WGS) entry which is preliminary data.</text>
</comment>
<reference evidence="5" key="1">
    <citation type="submission" date="2017-09" db="EMBL/GenBank/DDBJ databases">
        <title>Depth-based differentiation of microbial function through sediment-hosted aquifers and enrichment of novel symbionts in the deep terrestrial subsurface.</title>
        <authorList>
            <person name="Probst A.J."/>
            <person name="Ladd B."/>
            <person name="Jarett J.K."/>
            <person name="Geller-Mcgrath D.E."/>
            <person name="Sieber C.M.K."/>
            <person name="Emerson J.B."/>
            <person name="Anantharaman K."/>
            <person name="Thomas B.C."/>
            <person name="Malmstrom R."/>
            <person name="Stieglmeier M."/>
            <person name="Klingl A."/>
            <person name="Woyke T."/>
            <person name="Ryan C.M."/>
            <person name="Banfield J.F."/>
        </authorList>
    </citation>
    <scope>NUCLEOTIDE SEQUENCE [LARGE SCALE GENOMIC DNA]</scope>
</reference>
<evidence type="ECO:0000256" key="1">
    <source>
        <dbReference type="ARBA" id="ARBA00008520"/>
    </source>
</evidence>
<dbReference type="AlphaFoldDB" id="A0A2M7V2F0"/>
<name>A0A2M7V2F0_9BACT</name>
<evidence type="ECO:0000256" key="3">
    <source>
        <dbReference type="ARBA" id="ARBA00022729"/>
    </source>
</evidence>
<dbReference type="InterPro" id="IPR006059">
    <property type="entry name" value="SBP"/>
</dbReference>
<dbReference type="GO" id="GO:0055085">
    <property type="term" value="P:transmembrane transport"/>
    <property type="evidence" value="ECO:0007669"/>
    <property type="project" value="InterPro"/>
</dbReference>
<accession>A0A2M7V2F0</accession>
<dbReference type="InterPro" id="IPR006061">
    <property type="entry name" value="SBP_1_CS"/>
</dbReference>
<evidence type="ECO:0008006" key="6">
    <source>
        <dbReference type="Google" id="ProtNLM"/>
    </source>
</evidence>
<sequence>MCYVLREYPMRTKYLTILLTMLSITALAGFGCKGLSQTEQASIKPITLTYWTVFDDVGQLQKFAAAYKKTRPYVTVNIRQIRYEEFDDLFTNALADDIGPDVVSMHVRWLGKYEARLDPMPASVNVSDVEITGSQFSEQIIVTPRTNPMPSIRGLESNFIGTVASDVVIRNQIYGLPLALDTLALYYNKKILDKAGIAEPPTSWTTFLDDVKKITRVNGVGDIIQSGVPMGTGNNIDNATDIFALLLLQNGVDVVKDGTVVFAGGIDRAASNHPTLEALRFYTDFARPTKEVYSWNEKQTDAFTAFTQGRAGFFFGFAYDFPRIKSRAPQLAIEVIPVPQLNDNAPVNVANYWVESVVKKTKHRDEAWDFIRFMTTPENIKIYTDATKQPSPLRAHVAAQQEDPELGPFVQGILTAKNWYTGRDIDKANIAIENLMLQYLLPYADGQNALKRDAQLIINAATIVQQTL</sequence>
<dbReference type="PANTHER" id="PTHR43649:SF34">
    <property type="entry name" value="ABC TRANSPORTER PERIPLASMIC-BINDING PROTEIN YCJN-RELATED"/>
    <property type="match status" value="1"/>
</dbReference>
<dbReference type="EMBL" id="PFPI01000054">
    <property type="protein sequence ID" value="PIZ92608.1"/>
    <property type="molecule type" value="Genomic_DNA"/>
</dbReference>
<dbReference type="SUPFAM" id="SSF53850">
    <property type="entry name" value="Periplasmic binding protein-like II"/>
    <property type="match status" value="1"/>
</dbReference>
<dbReference type="Gene3D" id="3.40.190.10">
    <property type="entry name" value="Periplasmic binding protein-like II"/>
    <property type="match status" value="1"/>
</dbReference>
<organism evidence="4 5">
    <name type="scientific">Candidatus Magasanikbacteria bacterium CG_4_10_14_0_2_um_filter_41_31</name>
    <dbReference type="NCBI Taxonomy" id="1974639"/>
    <lineage>
        <taxon>Bacteria</taxon>
        <taxon>Candidatus Magasanikiibacteriota</taxon>
    </lineage>
</organism>
<dbReference type="InterPro" id="IPR050490">
    <property type="entry name" value="Bact_solute-bd_prot1"/>
</dbReference>